<dbReference type="GO" id="GO:0003677">
    <property type="term" value="F:DNA binding"/>
    <property type="evidence" value="ECO:0007669"/>
    <property type="project" value="UniProtKB-KW"/>
</dbReference>
<sequence>MLRFMDLPFRQLSSYSDMYVFSVPKGLLVPTENRSRLDADIAEAVKDVAILDTLSHLLRRAHFRNEYLFSGIFGETGLTSRQMVLLVAIAQNPGVSQKVIGDIVALDVNTVSDTLRRMERKHLIERISSKADGRSVVVRLTSDGLKTLKDGMSRNPALQNQVAERLNPDEAADLKMLLQKVLGVD</sequence>
<evidence type="ECO:0000313" key="6">
    <source>
        <dbReference type="Proteomes" id="UP000265848"/>
    </source>
</evidence>
<dbReference type="PRINTS" id="PR00598">
    <property type="entry name" value="HTHMARR"/>
</dbReference>
<dbReference type="PROSITE" id="PS50995">
    <property type="entry name" value="HTH_MARR_2"/>
    <property type="match status" value="1"/>
</dbReference>
<gene>
    <name evidence="5" type="ORF">DL237_02925</name>
</gene>
<feature type="domain" description="HTH marR-type" evidence="4">
    <location>
        <begin position="51"/>
        <end position="183"/>
    </location>
</feature>
<proteinExistence type="predicted"/>
<dbReference type="Pfam" id="PF01047">
    <property type="entry name" value="MarR"/>
    <property type="match status" value="1"/>
</dbReference>
<organism evidence="5 6">
    <name type="scientific">Pseudooceanicola sediminis</name>
    <dbReference type="NCBI Taxonomy" id="2211117"/>
    <lineage>
        <taxon>Bacteria</taxon>
        <taxon>Pseudomonadati</taxon>
        <taxon>Pseudomonadota</taxon>
        <taxon>Alphaproteobacteria</taxon>
        <taxon>Rhodobacterales</taxon>
        <taxon>Paracoccaceae</taxon>
        <taxon>Pseudooceanicola</taxon>
    </lineage>
</organism>
<keyword evidence="2" id="KW-0238">DNA-binding</keyword>
<evidence type="ECO:0000256" key="3">
    <source>
        <dbReference type="ARBA" id="ARBA00023163"/>
    </source>
</evidence>
<name>A0A399J4I6_9RHOB</name>
<keyword evidence="3" id="KW-0804">Transcription</keyword>
<accession>A0A399J4I6</accession>
<protein>
    <submittedName>
        <fullName evidence="5">MarR family transcriptional regulator</fullName>
    </submittedName>
</protein>
<dbReference type="AlphaFoldDB" id="A0A399J4I6"/>
<dbReference type="PANTHER" id="PTHR42756">
    <property type="entry name" value="TRANSCRIPTIONAL REGULATOR, MARR"/>
    <property type="match status" value="1"/>
</dbReference>
<dbReference type="InterPro" id="IPR036390">
    <property type="entry name" value="WH_DNA-bd_sf"/>
</dbReference>
<dbReference type="PANTHER" id="PTHR42756:SF1">
    <property type="entry name" value="TRANSCRIPTIONAL REPRESSOR OF EMRAB OPERON"/>
    <property type="match status" value="1"/>
</dbReference>
<dbReference type="Proteomes" id="UP000265848">
    <property type="component" value="Unassembled WGS sequence"/>
</dbReference>
<evidence type="ECO:0000256" key="1">
    <source>
        <dbReference type="ARBA" id="ARBA00023015"/>
    </source>
</evidence>
<evidence type="ECO:0000256" key="2">
    <source>
        <dbReference type="ARBA" id="ARBA00023125"/>
    </source>
</evidence>
<dbReference type="Gene3D" id="1.10.10.10">
    <property type="entry name" value="Winged helix-like DNA-binding domain superfamily/Winged helix DNA-binding domain"/>
    <property type="match status" value="1"/>
</dbReference>
<dbReference type="InterPro" id="IPR036388">
    <property type="entry name" value="WH-like_DNA-bd_sf"/>
</dbReference>
<dbReference type="InterPro" id="IPR000835">
    <property type="entry name" value="HTH_MarR-typ"/>
</dbReference>
<dbReference type="SMART" id="SM00347">
    <property type="entry name" value="HTH_MARR"/>
    <property type="match status" value="1"/>
</dbReference>
<reference evidence="5 6" key="1">
    <citation type="submission" date="2018-08" db="EMBL/GenBank/DDBJ databases">
        <title>Pseudooceanicola sediminis CY03 in the family Rhodobacteracea.</title>
        <authorList>
            <person name="Zhang Y.-J."/>
        </authorList>
    </citation>
    <scope>NUCLEOTIDE SEQUENCE [LARGE SCALE GENOMIC DNA]</scope>
    <source>
        <strain evidence="5 6">CY03</strain>
    </source>
</reference>
<evidence type="ECO:0000259" key="4">
    <source>
        <dbReference type="PROSITE" id="PS50995"/>
    </source>
</evidence>
<evidence type="ECO:0000313" key="5">
    <source>
        <dbReference type="EMBL" id="RII40285.1"/>
    </source>
</evidence>
<dbReference type="SUPFAM" id="SSF46785">
    <property type="entry name" value="Winged helix' DNA-binding domain"/>
    <property type="match status" value="1"/>
</dbReference>
<dbReference type="GO" id="GO:0003700">
    <property type="term" value="F:DNA-binding transcription factor activity"/>
    <property type="evidence" value="ECO:0007669"/>
    <property type="project" value="InterPro"/>
</dbReference>
<comment type="caution">
    <text evidence="5">The sequence shown here is derived from an EMBL/GenBank/DDBJ whole genome shotgun (WGS) entry which is preliminary data.</text>
</comment>
<keyword evidence="1" id="KW-0805">Transcription regulation</keyword>
<dbReference type="EMBL" id="QWJJ01000002">
    <property type="protein sequence ID" value="RII40285.1"/>
    <property type="molecule type" value="Genomic_DNA"/>
</dbReference>
<keyword evidence="6" id="KW-1185">Reference proteome</keyword>